<keyword evidence="1" id="KW-0472">Membrane</keyword>
<evidence type="ECO:0000256" key="1">
    <source>
        <dbReference type="SAM" id="Phobius"/>
    </source>
</evidence>
<dbReference type="EMBL" id="PYMB01000005">
    <property type="protein sequence ID" value="PSW12206.1"/>
    <property type="molecule type" value="Genomic_DNA"/>
</dbReference>
<proteinExistence type="predicted"/>
<comment type="caution">
    <text evidence="2">The sequence shown here is derived from an EMBL/GenBank/DDBJ whole genome shotgun (WGS) entry which is preliminary data.</text>
</comment>
<gene>
    <name evidence="2" type="ORF">C9J01_13550</name>
</gene>
<name>A0A2T3ND80_9GAMM</name>
<accession>A0A2T3ND80</accession>
<dbReference type="OrthoDB" id="894263at2"/>
<organism evidence="2 3">
    <name type="scientific">Photobacterium rosenbergii</name>
    <dbReference type="NCBI Taxonomy" id="294936"/>
    <lineage>
        <taxon>Bacteria</taxon>
        <taxon>Pseudomonadati</taxon>
        <taxon>Pseudomonadota</taxon>
        <taxon>Gammaproteobacteria</taxon>
        <taxon>Vibrionales</taxon>
        <taxon>Vibrionaceae</taxon>
        <taxon>Photobacterium</taxon>
    </lineage>
</organism>
<keyword evidence="1" id="KW-0812">Transmembrane</keyword>
<evidence type="ECO:0000313" key="2">
    <source>
        <dbReference type="EMBL" id="PSW12206.1"/>
    </source>
</evidence>
<dbReference type="RefSeq" id="WP_107298696.1">
    <property type="nucleotide sequence ID" value="NZ_PYMB01000005.1"/>
</dbReference>
<keyword evidence="1" id="KW-1133">Transmembrane helix</keyword>
<dbReference type="Proteomes" id="UP000241346">
    <property type="component" value="Unassembled WGS sequence"/>
</dbReference>
<dbReference type="AlphaFoldDB" id="A0A2T3ND80"/>
<protein>
    <submittedName>
        <fullName evidence="2">Uncharacterized protein</fullName>
    </submittedName>
</protein>
<evidence type="ECO:0000313" key="3">
    <source>
        <dbReference type="Proteomes" id="UP000241346"/>
    </source>
</evidence>
<reference evidence="2 3" key="1">
    <citation type="submission" date="2018-03" db="EMBL/GenBank/DDBJ databases">
        <title>Whole genome sequencing of Histamine producing bacteria.</title>
        <authorList>
            <person name="Butler K."/>
        </authorList>
    </citation>
    <scope>NUCLEOTIDE SEQUENCE [LARGE SCALE GENOMIC DNA]</scope>
    <source>
        <strain evidence="2 3">DSM 19138</strain>
    </source>
</reference>
<sequence>MRFDSDITDRFDSNDIVDLSISSIYKPNQSMKKYLLVASFALLTSFAAYAKPSVIVKHGNGHKHPPHRVAKQYMPPKGKCRLWYTDRPAHRQPKIGSCKKLGKKIPRGAVLIRG</sequence>
<feature type="transmembrane region" description="Helical" evidence="1">
    <location>
        <begin position="34"/>
        <end position="50"/>
    </location>
</feature>